<protein>
    <submittedName>
        <fullName evidence="3">Uncharacterized protein C6G9.01c</fullName>
    </submittedName>
</protein>
<gene>
    <name evidence="3" type="primary">LOC107824469</name>
</gene>
<reference evidence="2" key="1">
    <citation type="journal article" date="2014" name="Nat. Commun.">
        <title>The tobacco genome sequence and its comparison with those of tomato and potato.</title>
        <authorList>
            <person name="Sierro N."/>
            <person name="Battey J.N."/>
            <person name="Ouadi S."/>
            <person name="Bakaher N."/>
            <person name="Bovet L."/>
            <person name="Willig A."/>
            <person name="Goepfert S."/>
            <person name="Peitsch M.C."/>
            <person name="Ivanov N.V."/>
        </authorList>
    </citation>
    <scope>NUCLEOTIDE SEQUENCE [LARGE SCALE GENOMIC DNA]</scope>
</reference>
<dbReference type="PANTHER" id="PTHR34066">
    <property type="entry name" value="GROWTH FACTOR 2"/>
    <property type="match status" value="1"/>
</dbReference>
<dbReference type="RefSeq" id="XP_016506726.1">
    <property type="nucleotide sequence ID" value="XM_016651240.1"/>
</dbReference>
<evidence type="ECO:0000256" key="1">
    <source>
        <dbReference type="SAM" id="MobiDB-lite"/>
    </source>
</evidence>
<dbReference type="PANTHER" id="PTHR34066:SF1">
    <property type="entry name" value="DUF1764 FAMILY PROTEIN"/>
    <property type="match status" value="1"/>
</dbReference>
<dbReference type="GeneID" id="107824469"/>
<reference evidence="3" key="2">
    <citation type="submission" date="2025-08" db="UniProtKB">
        <authorList>
            <consortium name="RefSeq"/>
        </authorList>
    </citation>
    <scope>IDENTIFICATION</scope>
    <source>
        <tissue evidence="3">Leaf</tissue>
    </source>
</reference>
<dbReference type="RefSeq" id="XP_016506726.1">
    <property type="nucleotide sequence ID" value="XM_016651240.2"/>
</dbReference>
<dbReference type="OrthoDB" id="20835at2759"/>
<dbReference type="OMA" id="NLCPFDC"/>
<dbReference type="AlphaFoldDB" id="A0A1S4D016"/>
<keyword evidence="2" id="KW-1185">Reference proteome</keyword>
<organism evidence="2 3">
    <name type="scientific">Nicotiana tabacum</name>
    <name type="common">Common tobacco</name>
    <dbReference type="NCBI Taxonomy" id="4097"/>
    <lineage>
        <taxon>Eukaryota</taxon>
        <taxon>Viridiplantae</taxon>
        <taxon>Streptophyta</taxon>
        <taxon>Embryophyta</taxon>
        <taxon>Tracheophyta</taxon>
        <taxon>Spermatophyta</taxon>
        <taxon>Magnoliopsida</taxon>
        <taxon>eudicotyledons</taxon>
        <taxon>Gunneridae</taxon>
        <taxon>Pentapetalae</taxon>
        <taxon>asterids</taxon>
        <taxon>lamiids</taxon>
        <taxon>Solanales</taxon>
        <taxon>Solanaceae</taxon>
        <taxon>Nicotianoideae</taxon>
        <taxon>Nicotianeae</taxon>
        <taxon>Nicotiana</taxon>
    </lineage>
</organism>
<feature type="region of interest" description="Disordered" evidence="1">
    <location>
        <begin position="1"/>
        <end position="103"/>
    </location>
</feature>
<proteinExistence type="predicted"/>
<evidence type="ECO:0000313" key="3">
    <source>
        <dbReference type="RefSeq" id="XP_016506726.1"/>
    </source>
</evidence>
<dbReference type="PaxDb" id="4097-A0A1S4D016"/>
<sequence length="130" mass="14178">MPKKSNSKKPKPVDATASPVVEKLKPTPSSKPKKSGNEIDEIFAGKKRKKPEQLEKSKSSGDSITEPKKLKKSKDKSSNSRVPNVLSEPPRRQRKKTADGLTIYTEEELGLGKSDGGGTSLCPFDCDCCF</sequence>
<dbReference type="KEGG" id="nta:107824469"/>
<dbReference type="STRING" id="4097.A0A1S4D016"/>
<evidence type="ECO:0000313" key="2">
    <source>
        <dbReference type="Proteomes" id="UP000790787"/>
    </source>
</evidence>
<dbReference type="Proteomes" id="UP000790787">
    <property type="component" value="Chromosome 15"/>
</dbReference>
<dbReference type="InterPro" id="IPR013885">
    <property type="entry name" value="DUF1764_euk"/>
</dbReference>
<feature type="compositionally biased region" description="Basic residues" evidence="1">
    <location>
        <begin position="1"/>
        <end position="10"/>
    </location>
</feature>
<accession>A0A1S4D016</accession>
<name>A0A1S4D016_TOBAC</name>
<dbReference type="Pfam" id="PF08576">
    <property type="entry name" value="DUF1764"/>
    <property type="match status" value="1"/>
</dbReference>